<dbReference type="InterPro" id="IPR000014">
    <property type="entry name" value="PAS"/>
</dbReference>
<dbReference type="Pfam" id="PF00072">
    <property type="entry name" value="Response_reg"/>
    <property type="match status" value="1"/>
</dbReference>
<dbReference type="Pfam" id="PF13426">
    <property type="entry name" value="PAS_9"/>
    <property type="match status" value="1"/>
</dbReference>
<dbReference type="Proteomes" id="UP000193804">
    <property type="component" value="Unassembled WGS sequence"/>
</dbReference>
<evidence type="ECO:0000259" key="2">
    <source>
        <dbReference type="PROSITE" id="PS50110"/>
    </source>
</evidence>
<dbReference type="InterPro" id="IPR011006">
    <property type="entry name" value="CheY-like_superfamily"/>
</dbReference>
<dbReference type="PANTHER" id="PTHR45526:SF1">
    <property type="entry name" value="TRANSCRIPTIONAL REGULATORY PROTEIN DCUR-RELATED"/>
    <property type="match status" value="1"/>
</dbReference>
<dbReference type="Gene3D" id="3.40.50.2300">
    <property type="match status" value="1"/>
</dbReference>
<reference evidence="5" key="1">
    <citation type="submission" date="2017-04" db="EMBL/GenBank/DDBJ databases">
        <authorList>
            <person name="Varghese N."/>
            <person name="Submissions S."/>
        </authorList>
    </citation>
    <scope>NUCLEOTIDE SEQUENCE [LARGE SCALE GENOMIC DNA]</scope>
    <source>
        <strain evidence="5">DSM 4125</strain>
    </source>
</reference>
<dbReference type="SUPFAM" id="SSF55785">
    <property type="entry name" value="PYP-like sensor domain (PAS domain)"/>
    <property type="match status" value="1"/>
</dbReference>
<keyword evidence="5" id="KW-1185">Reference proteome</keyword>
<dbReference type="InterPro" id="IPR051271">
    <property type="entry name" value="2C-system_Tx_regulators"/>
</dbReference>
<dbReference type="AlphaFoldDB" id="A0A1X7J006"/>
<dbReference type="CDD" id="cd00130">
    <property type="entry name" value="PAS"/>
    <property type="match status" value="1"/>
</dbReference>
<dbReference type="GO" id="GO:0000156">
    <property type="term" value="F:phosphorelay response regulator activity"/>
    <property type="evidence" value="ECO:0007669"/>
    <property type="project" value="TreeGrafter"/>
</dbReference>
<evidence type="ECO:0000313" key="4">
    <source>
        <dbReference type="EMBL" id="SMG20089.1"/>
    </source>
</evidence>
<dbReference type="InterPro" id="IPR036097">
    <property type="entry name" value="HisK_dim/P_sf"/>
</dbReference>
<feature type="modified residue" description="4-aspartylphosphate" evidence="1">
    <location>
        <position position="65"/>
    </location>
</feature>
<dbReference type="PROSITE" id="PS50112">
    <property type="entry name" value="PAS"/>
    <property type="match status" value="1"/>
</dbReference>
<dbReference type="EMBL" id="FXAW01000002">
    <property type="protein sequence ID" value="SMG20089.1"/>
    <property type="molecule type" value="Genomic_DNA"/>
</dbReference>
<evidence type="ECO:0000256" key="1">
    <source>
        <dbReference type="PROSITE-ProRule" id="PRU00169"/>
    </source>
</evidence>
<evidence type="ECO:0000313" key="5">
    <source>
        <dbReference type="Proteomes" id="UP000193804"/>
    </source>
</evidence>
<proteinExistence type="predicted"/>
<dbReference type="NCBIfam" id="TIGR00229">
    <property type="entry name" value="sensory_box"/>
    <property type="match status" value="1"/>
</dbReference>
<dbReference type="PROSITE" id="PS50110">
    <property type="entry name" value="RESPONSE_REGULATORY"/>
    <property type="match status" value="1"/>
</dbReference>
<feature type="domain" description="PAS" evidence="3">
    <location>
        <begin position="143"/>
        <end position="188"/>
    </location>
</feature>
<feature type="domain" description="Response regulatory" evidence="2">
    <location>
        <begin position="12"/>
        <end position="130"/>
    </location>
</feature>
<sequence>MGIMKGIERRYNILVVEDNPGDYLLIEDYLEEANIVRRLHWAEDFNTAKQFLTSSNNNIDIILLDLSLPDKEGEPLLKEMDLLSQNQPIIILTGYPDADFAAKSLTLGASDYLLKDVLNSTVLHKSIVYNIERNRILVNLRESEERYSDLFHFSPLPMWVFDRQTLKFLDVNDAAIAHYGYSYDEFLNMDITQIRPSADVKILEAGLETLKQPHSNLFHGETTHIKKNGQHIEVEVRSNSFQYKGKPAEIILVNDVTERNSHVDAIEKQNEVLREIAWTQSHVVRAPLARLLGLVNVLRDGKISEDQKDDFYGHIQKSAQELDEIIKGVIFKSQQIEINKKKG</sequence>
<dbReference type="Gene3D" id="3.30.450.20">
    <property type="entry name" value="PAS domain"/>
    <property type="match status" value="1"/>
</dbReference>
<dbReference type="STRING" id="1028.SAMN05661096_01073"/>
<dbReference type="SMART" id="SM00091">
    <property type="entry name" value="PAS"/>
    <property type="match status" value="1"/>
</dbReference>
<dbReference type="GO" id="GO:0000155">
    <property type="term" value="F:phosphorelay sensor kinase activity"/>
    <property type="evidence" value="ECO:0007669"/>
    <property type="project" value="InterPro"/>
</dbReference>
<evidence type="ECO:0000259" key="3">
    <source>
        <dbReference type="PROSITE" id="PS50112"/>
    </source>
</evidence>
<dbReference type="PANTHER" id="PTHR45526">
    <property type="entry name" value="TRANSCRIPTIONAL REGULATORY PROTEIN DPIA"/>
    <property type="match status" value="1"/>
</dbReference>
<dbReference type="SUPFAM" id="SSF52172">
    <property type="entry name" value="CheY-like"/>
    <property type="match status" value="1"/>
</dbReference>
<dbReference type="SUPFAM" id="SSF47384">
    <property type="entry name" value="Homodimeric domain of signal transducing histidine kinase"/>
    <property type="match status" value="1"/>
</dbReference>
<name>A0A1X7J006_9BACT</name>
<dbReference type="Gene3D" id="1.10.287.130">
    <property type="match status" value="1"/>
</dbReference>
<dbReference type="SMART" id="SM00448">
    <property type="entry name" value="REC"/>
    <property type="match status" value="1"/>
</dbReference>
<accession>A0A1X7J006</accession>
<organism evidence="4 5">
    <name type="scientific">Marivirga sericea</name>
    <dbReference type="NCBI Taxonomy" id="1028"/>
    <lineage>
        <taxon>Bacteria</taxon>
        <taxon>Pseudomonadati</taxon>
        <taxon>Bacteroidota</taxon>
        <taxon>Cytophagia</taxon>
        <taxon>Cytophagales</taxon>
        <taxon>Marivirgaceae</taxon>
        <taxon>Marivirga</taxon>
    </lineage>
</organism>
<protein>
    <submittedName>
        <fullName evidence="4">PAS domain S-box-containing protein</fullName>
    </submittedName>
</protein>
<keyword evidence="1" id="KW-0597">Phosphoprotein</keyword>
<dbReference type="InterPro" id="IPR035965">
    <property type="entry name" value="PAS-like_dom_sf"/>
</dbReference>
<gene>
    <name evidence="4" type="ORF">SAMN05661096_01073</name>
</gene>
<dbReference type="InterPro" id="IPR001789">
    <property type="entry name" value="Sig_transdc_resp-reg_receiver"/>
</dbReference>